<name>A0A074JLQ7_9RHOB</name>
<dbReference type="GO" id="GO:0140359">
    <property type="term" value="F:ABC-type transporter activity"/>
    <property type="evidence" value="ECO:0007669"/>
    <property type="project" value="InterPro"/>
</dbReference>
<dbReference type="eggNOG" id="COG0842">
    <property type="taxonomic scope" value="Bacteria"/>
</dbReference>
<feature type="transmembrane region" description="Helical" evidence="5">
    <location>
        <begin position="150"/>
        <end position="172"/>
    </location>
</feature>
<dbReference type="Pfam" id="PF01061">
    <property type="entry name" value="ABC2_membrane"/>
    <property type="match status" value="1"/>
</dbReference>
<sequence length="264" mass="28840">MQDIGVRRFGAVNWLGMQTLGLREIRRFMSVWQQTVLAPLITAGLFLTVFALAFGKGRAPVMGVDFLHFIAPGILMMTVIQNAFANTSSSIVIAKVQGNIVDTLMPPLAPWEIMVGYLVGAVARSLLVAFVIWVGLFITLSQGVAHPFWALTWVVLGAVFLGGLGILAAIFADKFDQMAAITNFIITPLSFLSGTFYSAKALPPAFQILTHYNPVFYLIDGARYGFLGVSDAPPWQGLLVVLPALVVVLGLGWYWLRIGYRMKS</sequence>
<keyword evidence="5" id="KW-0813">Transport</keyword>
<proteinExistence type="inferred from homology"/>
<evidence type="ECO:0000256" key="1">
    <source>
        <dbReference type="ARBA" id="ARBA00004141"/>
    </source>
</evidence>
<comment type="caution">
    <text evidence="7">The sequence shown here is derived from an EMBL/GenBank/DDBJ whole genome shotgun (WGS) entry which is preliminary data.</text>
</comment>
<dbReference type="PANTHER" id="PTHR43332:SF2">
    <property type="entry name" value="INNER MEMBRANE TRANSPORT PERMEASE YADH"/>
    <property type="match status" value="1"/>
</dbReference>
<evidence type="ECO:0000256" key="2">
    <source>
        <dbReference type="ARBA" id="ARBA00022692"/>
    </source>
</evidence>
<dbReference type="InterPro" id="IPR013525">
    <property type="entry name" value="ABC2_TM"/>
</dbReference>
<evidence type="ECO:0000256" key="4">
    <source>
        <dbReference type="ARBA" id="ARBA00023136"/>
    </source>
</evidence>
<dbReference type="PANTHER" id="PTHR43332">
    <property type="entry name" value="INNER MEMBRANE TRANSPORT PERMEASE YADH-RELATED"/>
    <property type="match status" value="1"/>
</dbReference>
<keyword evidence="3 5" id="KW-1133">Transmembrane helix</keyword>
<dbReference type="InterPro" id="IPR000412">
    <property type="entry name" value="ABC_2_transport"/>
</dbReference>
<dbReference type="AlphaFoldDB" id="A0A074JLQ7"/>
<accession>A0A074JLQ7</accession>
<gene>
    <name evidence="7" type="ORF">DT23_04945</name>
</gene>
<keyword evidence="4 5" id="KW-0472">Membrane</keyword>
<dbReference type="Proteomes" id="UP000027471">
    <property type="component" value="Unassembled WGS sequence"/>
</dbReference>
<dbReference type="InterPro" id="IPR047817">
    <property type="entry name" value="ABC2_TM_bact-type"/>
</dbReference>
<feature type="transmembrane region" description="Helical" evidence="5">
    <location>
        <begin position="179"/>
        <end position="199"/>
    </location>
</feature>
<dbReference type="PROSITE" id="PS51012">
    <property type="entry name" value="ABC_TM2"/>
    <property type="match status" value="1"/>
</dbReference>
<feature type="transmembrane region" description="Helical" evidence="5">
    <location>
        <begin position="235"/>
        <end position="256"/>
    </location>
</feature>
<feature type="transmembrane region" description="Helical" evidence="5">
    <location>
        <begin position="66"/>
        <end position="85"/>
    </location>
</feature>
<keyword evidence="2 5" id="KW-0812">Transmembrane</keyword>
<feature type="transmembrane region" description="Helical" evidence="5">
    <location>
        <begin position="115"/>
        <end position="138"/>
    </location>
</feature>
<evidence type="ECO:0000259" key="6">
    <source>
        <dbReference type="PROSITE" id="PS51012"/>
    </source>
</evidence>
<evidence type="ECO:0000313" key="7">
    <source>
        <dbReference type="EMBL" id="KEO57419.1"/>
    </source>
</evidence>
<keyword evidence="8" id="KW-1185">Reference proteome</keyword>
<feature type="domain" description="ABC transmembrane type-2" evidence="6">
    <location>
        <begin position="30"/>
        <end position="259"/>
    </location>
</feature>
<dbReference type="OrthoDB" id="9804001at2"/>
<comment type="similarity">
    <text evidence="5">Belongs to the ABC-2 integral membrane protein family.</text>
</comment>
<evidence type="ECO:0000256" key="5">
    <source>
        <dbReference type="RuleBase" id="RU361157"/>
    </source>
</evidence>
<evidence type="ECO:0000313" key="8">
    <source>
        <dbReference type="Proteomes" id="UP000027471"/>
    </source>
</evidence>
<dbReference type="InterPro" id="IPR052522">
    <property type="entry name" value="ABC-2_transport_permease"/>
</dbReference>
<dbReference type="PRINTS" id="PR00164">
    <property type="entry name" value="ABC2TRNSPORT"/>
</dbReference>
<evidence type="ECO:0000256" key="3">
    <source>
        <dbReference type="ARBA" id="ARBA00022989"/>
    </source>
</evidence>
<dbReference type="GO" id="GO:0043190">
    <property type="term" value="C:ATP-binding cassette (ABC) transporter complex"/>
    <property type="evidence" value="ECO:0007669"/>
    <property type="project" value="InterPro"/>
</dbReference>
<keyword evidence="5" id="KW-1003">Cell membrane</keyword>
<dbReference type="STRING" id="1353528.DT23_04945"/>
<protein>
    <recommendedName>
        <fullName evidence="5">Transport permease protein</fullName>
    </recommendedName>
</protein>
<feature type="transmembrane region" description="Helical" evidence="5">
    <location>
        <begin position="36"/>
        <end position="54"/>
    </location>
</feature>
<dbReference type="RefSeq" id="WP_038131619.1">
    <property type="nucleotide sequence ID" value="NZ_AUNB01000040.1"/>
</dbReference>
<dbReference type="EMBL" id="AUNB01000040">
    <property type="protein sequence ID" value="KEO57419.1"/>
    <property type="molecule type" value="Genomic_DNA"/>
</dbReference>
<dbReference type="PIRSF" id="PIRSF006648">
    <property type="entry name" value="DrrB"/>
    <property type="match status" value="1"/>
</dbReference>
<organism evidence="7 8">
    <name type="scientific">Thioclava indica</name>
    <dbReference type="NCBI Taxonomy" id="1353528"/>
    <lineage>
        <taxon>Bacteria</taxon>
        <taxon>Pseudomonadati</taxon>
        <taxon>Pseudomonadota</taxon>
        <taxon>Alphaproteobacteria</taxon>
        <taxon>Rhodobacterales</taxon>
        <taxon>Paracoccaceae</taxon>
        <taxon>Thioclava</taxon>
    </lineage>
</organism>
<reference evidence="7 8" key="1">
    <citation type="journal article" date="2015" name="Antonie Van Leeuwenhoek">
        <title>Thioclava indica sp. nov., isolated from surface seawater of the Indian Ocean.</title>
        <authorList>
            <person name="Liu Y."/>
            <person name="Lai Q."/>
            <person name="Du J."/>
            <person name="Xu H."/>
            <person name="Jiang L."/>
            <person name="Shao Z."/>
        </authorList>
    </citation>
    <scope>NUCLEOTIDE SEQUENCE [LARGE SCALE GENOMIC DNA]</scope>
    <source>
        <strain evidence="7 8">DT23-4</strain>
    </source>
</reference>
<comment type="subcellular location">
    <subcellularLocation>
        <location evidence="5">Cell inner membrane</location>
        <topology evidence="5">Multi-pass membrane protein</topology>
    </subcellularLocation>
    <subcellularLocation>
        <location evidence="1">Membrane</location>
        <topology evidence="1">Multi-pass membrane protein</topology>
    </subcellularLocation>
</comment>